<organism evidence="4 5">
    <name type="scientific">Urochloa decumbens</name>
    <dbReference type="NCBI Taxonomy" id="240449"/>
    <lineage>
        <taxon>Eukaryota</taxon>
        <taxon>Viridiplantae</taxon>
        <taxon>Streptophyta</taxon>
        <taxon>Embryophyta</taxon>
        <taxon>Tracheophyta</taxon>
        <taxon>Spermatophyta</taxon>
        <taxon>Magnoliopsida</taxon>
        <taxon>Liliopsida</taxon>
        <taxon>Poales</taxon>
        <taxon>Poaceae</taxon>
        <taxon>PACMAD clade</taxon>
        <taxon>Panicoideae</taxon>
        <taxon>Panicodae</taxon>
        <taxon>Paniceae</taxon>
        <taxon>Melinidinae</taxon>
        <taxon>Urochloa</taxon>
    </lineage>
</organism>
<keyword evidence="1" id="KW-0611">Plant defense</keyword>
<dbReference type="Gene3D" id="3.80.10.10">
    <property type="entry name" value="Ribonuclease Inhibitor"/>
    <property type="match status" value="2"/>
</dbReference>
<dbReference type="SUPFAM" id="SSF52058">
    <property type="entry name" value="L domain-like"/>
    <property type="match status" value="1"/>
</dbReference>
<dbReference type="InterPro" id="IPR032675">
    <property type="entry name" value="LRR_dom_sf"/>
</dbReference>
<dbReference type="Pfam" id="PF25019">
    <property type="entry name" value="LRR_R13L1-DRL21"/>
    <property type="match status" value="1"/>
</dbReference>
<evidence type="ECO:0000259" key="3">
    <source>
        <dbReference type="Pfam" id="PF25019"/>
    </source>
</evidence>
<reference evidence="4 5" key="2">
    <citation type="submission" date="2024-10" db="EMBL/GenBank/DDBJ databases">
        <authorList>
            <person name="Ryan C."/>
        </authorList>
    </citation>
    <scope>NUCLEOTIDE SEQUENCE [LARGE SCALE GENOMIC DNA]</scope>
</reference>
<dbReference type="EMBL" id="OZ075112">
    <property type="protein sequence ID" value="CAL4968177.1"/>
    <property type="molecule type" value="Genomic_DNA"/>
</dbReference>
<evidence type="ECO:0000313" key="5">
    <source>
        <dbReference type="Proteomes" id="UP001497457"/>
    </source>
</evidence>
<dbReference type="InterPro" id="IPR058922">
    <property type="entry name" value="WHD_DRP"/>
</dbReference>
<dbReference type="Gene3D" id="1.10.10.10">
    <property type="entry name" value="Winged helix-like DNA-binding domain superfamily/Winged helix DNA-binding domain"/>
    <property type="match status" value="1"/>
</dbReference>
<dbReference type="Proteomes" id="UP001497457">
    <property type="component" value="Chromosome 2b"/>
</dbReference>
<evidence type="ECO:0000313" key="4">
    <source>
        <dbReference type="EMBL" id="CAL4968177.1"/>
    </source>
</evidence>
<dbReference type="SUPFAM" id="SSF52540">
    <property type="entry name" value="P-loop containing nucleoside triphosphate hydrolases"/>
    <property type="match status" value="1"/>
</dbReference>
<accession>A0ABC8ZUN4</accession>
<dbReference type="PANTHER" id="PTHR47186:SF3">
    <property type="entry name" value="OS09G0267800 PROTEIN"/>
    <property type="match status" value="1"/>
</dbReference>
<dbReference type="InterPro" id="IPR056789">
    <property type="entry name" value="LRR_R13L1-DRL21"/>
</dbReference>
<keyword evidence="5" id="KW-1185">Reference proteome</keyword>
<evidence type="ECO:0000259" key="2">
    <source>
        <dbReference type="Pfam" id="PF23559"/>
    </source>
</evidence>
<sequence>MVTTSSDKVLGCFPVAYAYYLKPMAHHEFLDMVTPDFVDYSSLESIIKKISSECSGFPMFAKAIYGILYSAFTRECLYDTVDSKLVEIFSKPDNHLHHLLDLSYSYLSPNQKMCFLYCSMFPRDYIYNKAKLLRLWMSQGFIVQEREKDGYGDCEDAFDELLRRSFFDHHPSSKLNEQKYRMHEFSSHLALLASANKFYRAHDHELHIPQDVHHLSIVPRQFGSEIHFNSFTGFRELSTLLLVCKSQMESFDSQFHVMDIKALDECFRNFRCLKTLDLSQTDLRELPESIGYVSSLCFLGLNNTNLRGLPNSVCNLFNLQTLELKNSTFLVELPNDIKNLTSLYHLDASKEHGPIYVPPGIGQLINLQTLTTFTVGGVSWNCKLSELSHLNSLKGCLHIRSLNNVENAEDANRACLATKKLKKLSLEWCPIGEIVESDDRICAAEHVLDALKPHLLLEELNIKGYYGLKFPSWMADHTLSDLVSITLDNCYNCVKLPTLGTLPGLRFLFIKNLRGVQVITFEFCSTDIFNRKSFPKLETLKLCDMYSLEGWYDMLNGDFPSLRSLSIERCPKLTSIPRFQFVSEISIMSCSKLNLLGLQSLETLKVGNLKHRKCFALQFEMPSLVMLEFIRCEHLCSLDGLSRQPSLKHLKVGTCPRLNFVQDEPLPGTLETVDVHSNCYALRNWRPDGFEELPDASEVYRKFIRQKCEDKGLDSEMMMVNGEVVVAKPRRPAHVMKAQPKPISL</sequence>
<reference evidence="5" key="1">
    <citation type="submission" date="2024-06" db="EMBL/GenBank/DDBJ databases">
        <authorList>
            <person name="Ryan C."/>
        </authorList>
    </citation>
    <scope>NUCLEOTIDE SEQUENCE [LARGE SCALE GENOMIC DNA]</scope>
</reference>
<feature type="domain" description="R13L1/DRL21-like LRR repeat region" evidence="3">
    <location>
        <begin position="384"/>
        <end position="512"/>
    </location>
</feature>
<dbReference type="AlphaFoldDB" id="A0ABC8ZUN4"/>
<feature type="domain" description="Disease resistance protein winged helix" evidence="2">
    <location>
        <begin position="120"/>
        <end position="186"/>
    </location>
</feature>
<name>A0ABC8ZUN4_9POAL</name>
<dbReference type="InterPro" id="IPR027417">
    <property type="entry name" value="P-loop_NTPase"/>
</dbReference>
<dbReference type="Pfam" id="PF23559">
    <property type="entry name" value="WHD_DRP"/>
    <property type="match status" value="1"/>
</dbReference>
<dbReference type="GO" id="GO:0006952">
    <property type="term" value="P:defense response"/>
    <property type="evidence" value="ECO:0007669"/>
    <property type="project" value="UniProtKB-KW"/>
</dbReference>
<proteinExistence type="predicted"/>
<dbReference type="InterPro" id="IPR036388">
    <property type="entry name" value="WH-like_DNA-bd_sf"/>
</dbReference>
<gene>
    <name evidence="4" type="ORF">URODEC1_LOCUS48869</name>
</gene>
<protein>
    <submittedName>
        <fullName evidence="4">Uncharacterized protein</fullName>
    </submittedName>
</protein>
<dbReference type="PANTHER" id="PTHR47186">
    <property type="entry name" value="LEUCINE-RICH REPEAT-CONTAINING PROTEIN 57"/>
    <property type="match status" value="1"/>
</dbReference>
<evidence type="ECO:0000256" key="1">
    <source>
        <dbReference type="ARBA" id="ARBA00022821"/>
    </source>
</evidence>